<keyword evidence="9" id="KW-0479">Metal-binding</keyword>
<keyword evidence="6" id="KW-0723">Serine/threonine-protein kinase</keyword>
<evidence type="ECO:0000256" key="4">
    <source>
        <dbReference type="ARBA" id="ARBA00012513"/>
    </source>
</evidence>
<dbReference type="SMART" id="SM00220">
    <property type="entry name" value="S_TKc"/>
    <property type="match status" value="1"/>
</dbReference>
<evidence type="ECO:0000256" key="2">
    <source>
        <dbReference type="ARBA" id="ARBA00004245"/>
    </source>
</evidence>
<evidence type="ECO:0000256" key="10">
    <source>
        <dbReference type="ARBA" id="ARBA00022741"/>
    </source>
</evidence>
<evidence type="ECO:0000313" key="21">
    <source>
        <dbReference type="EMBL" id="GBG33229.1"/>
    </source>
</evidence>
<dbReference type="PROSITE" id="PS00028">
    <property type="entry name" value="ZINC_FINGER_C2H2_1"/>
    <property type="match status" value="1"/>
</dbReference>
<dbReference type="InterPro" id="IPR036936">
    <property type="entry name" value="CRIB_dom_sf"/>
</dbReference>
<evidence type="ECO:0000313" key="22">
    <source>
        <dbReference type="Proteomes" id="UP000241890"/>
    </source>
</evidence>
<dbReference type="Pfam" id="PF00786">
    <property type="entry name" value="PBD"/>
    <property type="match status" value="2"/>
</dbReference>
<evidence type="ECO:0000259" key="19">
    <source>
        <dbReference type="PROSITE" id="PS50011"/>
    </source>
</evidence>
<keyword evidence="7" id="KW-0597">Phosphoprotein</keyword>
<dbReference type="SMART" id="SM00285">
    <property type="entry name" value="PBD"/>
    <property type="match status" value="2"/>
</dbReference>
<dbReference type="PANTHER" id="PTHR45832">
    <property type="entry name" value="SERINE/THREONINE-PROTEIN KINASE SAMKA-RELATED-RELATED"/>
    <property type="match status" value="1"/>
</dbReference>
<organism evidence="21 22">
    <name type="scientific">Hondaea fermentalgiana</name>
    <dbReference type="NCBI Taxonomy" id="2315210"/>
    <lineage>
        <taxon>Eukaryota</taxon>
        <taxon>Sar</taxon>
        <taxon>Stramenopiles</taxon>
        <taxon>Bigyra</taxon>
        <taxon>Labyrinthulomycetes</taxon>
        <taxon>Thraustochytrida</taxon>
        <taxon>Thraustochytriidae</taxon>
        <taxon>Hondaea</taxon>
    </lineage>
</organism>
<comment type="subcellular location">
    <subcellularLocation>
        <location evidence="2">Cytoplasm</location>
        <location evidence="2">Cytoskeleton</location>
    </subcellularLocation>
</comment>
<dbReference type="PROSITE" id="PS00107">
    <property type="entry name" value="PROTEIN_KINASE_ATP"/>
    <property type="match status" value="1"/>
</dbReference>
<dbReference type="InterPro" id="IPR013087">
    <property type="entry name" value="Znf_C2H2_type"/>
</dbReference>
<dbReference type="Proteomes" id="UP000241890">
    <property type="component" value="Unassembled WGS sequence"/>
</dbReference>
<evidence type="ECO:0000256" key="15">
    <source>
        <dbReference type="ARBA" id="ARBA00047899"/>
    </source>
</evidence>
<feature type="compositionally biased region" description="Low complexity" evidence="18">
    <location>
        <begin position="1"/>
        <end position="12"/>
    </location>
</feature>
<name>A0A2R5GSE4_9STRA</name>
<dbReference type="InterPro" id="IPR033923">
    <property type="entry name" value="PAK_BD"/>
</dbReference>
<dbReference type="FunFam" id="1.10.510.10:FF:000768">
    <property type="entry name" value="Non-specific serine/threonine protein kinase"/>
    <property type="match status" value="1"/>
</dbReference>
<dbReference type="PANTHER" id="PTHR45832:SF22">
    <property type="entry name" value="SERINE_THREONINE-PROTEIN KINASE SAMKA-RELATED"/>
    <property type="match status" value="1"/>
</dbReference>
<dbReference type="PROSITE" id="PS50108">
    <property type="entry name" value="CRIB"/>
    <property type="match status" value="1"/>
</dbReference>
<evidence type="ECO:0000256" key="1">
    <source>
        <dbReference type="ARBA" id="ARBA00001946"/>
    </source>
</evidence>
<reference evidence="21 22" key="1">
    <citation type="submission" date="2017-12" db="EMBL/GenBank/DDBJ databases">
        <title>Sequencing, de novo assembly and annotation of complete genome of a new Thraustochytrid species, strain FCC1311.</title>
        <authorList>
            <person name="Sedici K."/>
            <person name="Godart F."/>
            <person name="Aiese Cigliano R."/>
            <person name="Sanseverino W."/>
            <person name="Barakat M."/>
            <person name="Ortet P."/>
            <person name="Marechal E."/>
            <person name="Cagnac O."/>
            <person name="Amato A."/>
        </authorList>
    </citation>
    <scope>NUCLEOTIDE SEQUENCE [LARGE SCALE GENOMIC DNA]</scope>
</reference>
<keyword evidence="5" id="KW-0963">Cytoplasm</keyword>
<evidence type="ECO:0000259" key="20">
    <source>
        <dbReference type="PROSITE" id="PS50108"/>
    </source>
</evidence>
<keyword evidence="10 17" id="KW-0547">Nucleotide-binding</keyword>
<dbReference type="InterPro" id="IPR017441">
    <property type="entry name" value="Protein_kinase_ATP_BS"/>
</dbReference>
<protein>
    <recommendedName>
        <fullName evidence="4">non-specific serine/threonine protein kinase</fullName>
        <ecNumber evidence="4">2.7.11.1</ecNumber>
    </recommendedName>
</protein>
<dbReference type="CDD" id="cd01093">
    <property type="entry name" value="CRIB_PAK_like"/>
    <property type="match status" value="1"/>
</dbReference>
<dbReference type="GO" id="GO:0106310">
    <property type="term" value="F:protein serine kinase activity"/>
    <property type="evidence" value="ECO:0007669"/>
    <property type="project" value="RHEA"/>
</dbReference>
<evidence type="ECO:0000256" key="13">
    <source>
        <dbReference type="ARBA" id="ARBA00022842"/>
    </source>
</evidence>
<dbReference type="GO" id="GO:0004674">
    <property type="term" value="F:protein serine/threonine kinase activity"/>
    <property type="evidence" value="ECO:0007669"/>
    <property type="project" value="UniProtKB-KW"/>
</dbReference>
<comment type="catalytic activity">
    <reaction evidence="15">
        <text>L-threonyl-[protein] + ATP = O-phospho-L-threonyl-[protein] + ADP + H(+)</text>
        <dbReference type="Rhea" id="RHEA:46608"/>
        <dbReference type="Rhea" id="RHEA-COMP:11060"/>
        <dbReference type="Rhea" id="RHEA-COMP:11605"/>
        <dbReference type="ChEBI" id="CHEBI:15378"/>
        <dbReference type="ChEBI" id="CHEBI:30013"/>
        <dbReference type="ChEBI" id="CHEBI:30616"/>
        <dbReference type="ChEBI" id="CHEBI:61977"/>
        <dbReference type="ChEBI" id="CHEBI:456216"/>
        <dbReference type="EC" id="2.7.11.1"/>
    </reaction>
</comment>
<dbReference type="InterPro" id="IPR051931">
    <property type="entry name" value="PAK3-like"/>
</dbReference>
<evidence type="ECO:0000256" key="17">
    <source>
        <dbReference type="PROSITE-ProRule" id="PRU10141"/>
    </source>
</evidence>
<evidence type="ECO:0000256" key="12">
    <source>
        <dbReference type="ARBA" id="ARBA00022840"/>
    </source>
</evidence>
<dbReference type="GO" id="GO:0005524">
    <property type="term" value="F:ATP binding"/>
    <property type="evidence" value="ECO:0007669"/>
    <property type="project" value="UniProtKB-UniRule"/>
</dbReference>
<keyword evidence="14" id="KW-0206">Cytoskeleton</keyword>
<dbReference type="SUPFAM" id="SSF56112">
    <property type="entry name" value="Protein kinase-like (PK-like)"/>
    <property type="match status" value="1"/>
</dbReference>
<keyword evidence="22" id="KW-1185">Reference proteome</keyword>
<evidence type="ECO:0000256" key="7">
    <source>
        <dbReference type="ARBA" id="ARBA00022553"/>
    </source>
</evidence>
<dbReference type="PROSITE" id="PS50011">
    <property type="entry name" value="PROTEIN_KINASE_DOM"/>
    <property type="match status" value="1"/>
</dbReference>
<comment type="cofactor">
    <cofactor evidence="1">
        <name>Mg(2+)</name>
        <dbReference type="ChEBI" id="CHEBI:18420"/>
    </cofactor>
</comment>
<sequence length="478" mass="52766">MNNGGATATATAGAGGATMQQQHHQQYAEPKQEISGPTNVLRCVHVEFDEATGTFKGLPDVWASMVPKAASQNETSTRAMAVLGSHVAPAKPSYKNIFKKTRNRGGDLGLAGDDGLSIGRPYNFQHNEHVGVDPRSSTGFTGLPDKWRMLLKASGISKEEVSAHPQEVLDVLQFHLEGPGPKIPSRQTLRRNMAEAAEIKSFDPNKVVRREKKLGEGAGGTVYLATDLRTKERIAVKVAPMTELETLRSEIALHALSSHENIVGYKETVAWKDEMWIMLEFMNGGALTDVLGRGVDWQESCIAYVCQQALMGLSFLHRHHRLHRDIKSDNILVDVNGRIKLADFGFAVSLTSEENKRKSVVGTPYWMAPELIRGLEYDSKVDVWSLGITAIECADGEPPLIDEQPLRALLLITIQPSPSVEQPDKWGPAFLHFLKRCLAIRPEQRASTDQLLLHPWVKTASPRNLFAQHVQTVLGSKR</sequence>
<evidence type="ECO:0000256" key="5">
    <source>
        <dbReference type="ARBA" id="ARBA00022490"/>
    </source>
</evidence>
<comment type="caution">
    <text evidence="21">The sequence shown here is derived from an EMBL/GenBank/DDBJ whole genome shotgun (WGS) entry which is preliminary data.</text>
</comment>
<feature type="binding site" evidence="17">
    <location>
        <position position="237"/>
    </location>
    <ligand>
        <name>ATP</name>
        <dbReference type="ChEBI" id="CHEBI:30616"/>
    </ligand>
</feature>
<evidence type="ECO:0000256" key="8">
    <source>
        <dbReference type="ARBA" id="ARBA00022679"/>
    </source>
</evidence>
<keyword evidence="13" id="KW-0460">Magnesium</keyword>
<dbReference type="Pfam" id="PF00069">
    <property type="entry name" value="Pkinase"/>
    <property type="match status" value="1"/>
</dbReference>
<evidence type="ECO:0000256" key="11">
    <source>
        <dbReference type="ARBA" id="ARBA00022777"/>
    </source>
</evidence>
<keyword evidence="12 17" id="KW-0067">ATP-binding</keyword>
<keyword evidence="8" id="KW-0808">Transferase</keyword>
<feature type="region of interest" description="Disordered" evidence="18">
    <location>
        <begin position="1"/>
        <end position="34"/>
    </location>
</feature>
<comment type="similarity">
    <text evidence="3">Belongs to the protein kinase superfamily. STE Ser/Thr protein kinase family. STE20 subfamily.</text>
</comment>
<dbReference type="InterPro" id="IPR000095">
    <property type="entry name" value="CRIB_dom"/>
</dbReference>
<dbReference type="GO" id="GO:0005856">
    <property type="term" value="C:cytoskeleton"/>
    <property type="evidence" value="ECO:0007669"/>
    <property type="project" value="UniProtKB-SubCell"/>
</dbReference>
<dbReference type="InterPro" id="IPR011009">
    <property type="entry name" value="Kinase-like_dom_sf"/>
</dbReference>
<dbReference type="InParanoid" id="A0A2R5GSE4"/>
<dbReference type="GO" id="GO:0046872">
    <property type="term" value="F:metal ion binding"/>
    <property type="evidence" value="ECO:0007669"/>
    <property type="project" value="UniProtKB-KW"/>
</dbReference>
<dbReference type="InterPro" id="IPR000719">
    <property type="entry name" value="Prot_kinase_dom"/>
</dbReference>
<dbReference type="GO" id="GO:0007015">
    <property type="term" value="P:actin filament organization"/>
    <property type="evidence" value="ECO:0007669"/>
    <property type="project" value="InterPro"/>
</dbReference>
<dbReference type="Gene3D" id="3.90.810.10">
    <property type="entry name" value="CRIB domain"/>
    <property type="match status" value="2"/>
</dbReference>
<evidence type="ECO:0000256" key="3">
    <source>
        <dbReference type="ARBA" id="ARBA00008874"/>
    </source>
</evidence>
<evidence type="ECO:0000256" key="16">
    <source>
        <dbReference type="ARBA" id="ARBA00048679"/>
    </source>
</evidence>
<comment type="catalytic activity">
    <reaction evidence="16">
        <text>L-seryl-[protein] + ATP = O-phospho-L-seryl-[protein] + ADP + H(+)</text>
        <dbReference type="Rhea" id="RHEA:17989"/>
        <dbReference type="Rhea" id="RHEA-COMP:9863"/>
        <dbReference type="Rhea" id="RHEA-COMP:11604"/>
        <dbReference type="ChEBI" id="CHEBI:15378"/>
        <dbReference type="ChEBI" id="CHEBI:29999"/>
        <dbReference type="ChEBI" id="CHEBI:30616"/>
        <dbReference type="ChEBI" id="CHEBI:83421"/>
        <dbReference type="ChEBI" id="CHEBI:456216"/>
        <dbReference type="EC" id="2.7.11.1"/>
    </reaction>
</comment>
<dbReference type="AlphaFoldDB" id="A0A2R5GSE4"/>
<keyword evidence="11 21" id="KW-0418">Kinase</keyword>
<gene>
    <name evidence="21" type="ORF">FCC1311_094532</name>
</gene>
<dbReference type="EC" id="2.7.11.1" evidence="4"/>
<dbReference type="EMBL" id="BEYU01000148">
    <property type="protein sequence ID" value="GBG33229.1"/>
    <property type="molecule type" value="Genomic_DNA"/>
</dbReference>
<feature type="domain" description="CRIB" evidence="20">
    <location>
        <begin position="118"/>
        <end position="131"/>
    </location>
</feature>
<evidence type="ECO:0000256" key="18">
    <source>
        <dbReference type="SAM" id="MobiDB-lite"/>
    </source>
</evidence>
<proteinExistence type="inferred from homology"/>
<dbReference type="InterPro" id="IPR011026">
    <property type="entry name" value="WAS_C"/>
</dbReference>
<accession>A0A2R5GSE4</accession>
<dbReference type="SUPFAM" id="SSF47912">
    <property type="entry name" value="Wiscott-Aldrich syndrome protein, WASP, C-terminal domain"/>
    <property type="match status" value="1"/>
</dbReference>
<dbReference type="Gene3D" id="1.10.510.10">
    <property type="entry name" value="Transferase(Phosphotransferase) domain 1"/>
    <property type="match status" value="1"/>
</dbReference>
<evidence type="ECO:0000256" key="14">
    <source>
        <dbReference type="ARBA" id="ARBA00023212"/>
    </source>
</evidence>
<feature type="domain" description="Protein kinase" evidence="19">
    <location>
        <begin position="208"/>
        <end position="457"/>
    </location>
</feature>
<dbReference type="OrthoDB" id="2914378at2759"/>
<evidence type="ECO:0000256" key="9">
    <source>
        <dbReference type="ARBA" id="ARBA00022723"/>
    </source>
</evidence>
<evidence type="ECO:0000256" key="6">
    <source>
        <dbReference type="ARBA" id="ARBA00022527"/>
    </source>
</evidence>